<keyword evidence="1" id="KW-0472">Membrane</keyword>
<dbReference type="Proteomes" id="UP000178743">
    <property type="component" value="Unassembled WGS sequence"/>
</dbReference>
<feature type="transmembrane region" description="Helical" evidence="1">
    <location>
        <begin position="17"/>
        <end position="35"/>
    </location>
</feature>
<comment type="caution">
    <text evidence="2">The sequence shown here is derived from an EMBL/GenBank/DDBJ whole genome shotgun (WGS) entry which is preliminary data.</text>
</comment>
<keyword evidence="1" id="KW-0812">Transmembrane</keyword>
<protein>
    <submittedName>
        <fullName evidence="2">Uncharacterized protein</fullName>
    </submittedName>
</protein>
<dbReference type="EMBL" id="MFHP01000020">
    <property type="protein sequence ID" value="OGF72549.1"/>
    <property type="molecule type" value="Genomic_DNA"/>
</dbReference>
<organism evidence="2 3">
    <name type="scientific">Candidatus Giovannonibacteria bacterium RIFCSPHIGHO2_02_FULL_45_40</name>
    <dbReference type="NCBI Taxonomy" id="1798337"/>
    <lineage>
        <taxon>Bacteria</taxon>
        <taxon>Candidatus Giovannoniibacteriota</taxon>
    </lineage>
</organism>
<evidence type="ECO:0000313" key="2">
    <source>
        <dbReference type="EMBL" id="OGF72549.1"/>
    </source>
</evidence>
<feature type="transmembrane region" description="Helical" evidence="1">
    <location>
        <begin position="232"/>
        <end position="262"/>
    </location>
</feature>
<keyword evidence="1" id="KW-1133">Transmembrane helix</keyword>
<reference evidence="2 3" key="1">
    <citation type="journal article" date="2016" name="Nat. Commun.">
        <title>Thousands of microbial genomes shed light on interconnected biogeochemical processes in an aquifer system.</title>
        <authorList>
            <person name="Anantharaman K."/>
            <person name="Brown C.T."/>
            <person name="Hug L.A."/>
            <person name="Sharon I."/>
            <person name="Castelle C.J."/>
            <person name="Probst A.J."/>
            <person name="Thomas B.C."/>
            <person name="Singh A."/>
            <person name="Wilkins M.J."/>
            <person name="Karaoz U."/>
            <person name="Brodie E.L."/>
            <person name="Williams K.H."/>
            <person name="Hubbard S.S."/>
            <person name="Banfield J.F."/>
        </authorList>
    </citation>
    <scope>NUCLEOTIDE SEQUENCE [LARGE SCALE GENOMIC DNA]</scope>
</reference>
<feature type="transmembrane region" description="Helical" evidence="1">
    <location>
        <begin position="47"/>
        <end position="65"/>
    </location>
</feature>
<gene>
    <name evidence="2" type="ORF">A3C05_02550</name>
</gene>
<evidence type="ECO:0000256" key="1">
    <source>
        <dbReference type="SAM" id="Phobius"/>
    </source>
</evidence>
<accession>A0A1F5WA80</accession>
<proteinExistence type="predicted"/>
<dbReference type="AlphaFoldDB" id="A0A1F5WA80"/>
<evidence type="ECO:0000313" key="3">
    <source>
        <dbReference type="Proteomes" id="UP000178743"/>
    </source>
</evidence>
<name>A0A1F5WA80_9BACT</name>
<sequence>MFRINLGTAAKTSNVPLSHRVVCGGLFLYALAQYNNNMHVHTQTQRFFAIFLIFAVFLSFFYPFSEAKAAIPLIQPLNKPFGGKITKIQACLTPPGFILHIGPPVGGKFFLNPATTIIHPYGVIQPGVWTLGNAAPVPINCSKGNPSGIGGFSIGGLMESAGGILQINPIYAAGVFDPAISGAQIIGAQIIGPLGAFQVTGPLAETLLSAAGGFGNILPGIGIISSLMGGDFFGAGISLVSLFVGGPIGAVVAVASAIFSFLGIGFGKKPPSLGSAYPIIHIGTGPAPNPIPALSPSTP</sequence>